<keyword evidence="2" id="KW-1185">Reference proteome</keyword>
<proteinExistence type="predicted"/>
<gene>
    <name evidence="1" type="ORF">QYM36_011894</name>
</gene>
<protein>
    <recommendedName>
        <fullName evidence="3">PiggyBac transposable element-derived protein domain-containing protein</fullName>
    </recommendedName>
</protein>
<reference evidence="1" key="1">
    <citation type="submission" date="2023-07" db="EMBL/GenBank/DDBJ databases">
        <title>Chromosome-level genome assembly of Artemia franciscana.</title>
        <authorList>
            <person name="Jo E."/>
        </authorList>
    </citation>
    <scope>NUCLEOTIDE SEQUENCE</scope>
    <source>
        <tissue evidence="1">Whole body</tissue>
    </source>
</reference>
<comment type="caution">
    <text evidence="1">The sequence shown here is derived from an EMBL/GenBank/DDBJ whole genome shotgun (WGS) entry which is preliminary data.</text>
</comment>
<name>A0AA88HEE5_ARTSF</name>
<organism evidence="1 2">
    <name type="scientific">Artemia franciscana</name>
    <name type="common">Brine shrimp</name>
    <name type="synonym">Artemia sanfranciscana</name>
    <dbReference type="NCBI Taxonomy" id="6661"/>
    <lineage>
        <taxon>Eukaryota</taxon>
        <taxon>Metazoa</taxon>
        <taxon>Ecdysozoa</taxon>
        <taxon>Arthropoda</taxon>
        <taxon>Crustacea</taxon>
        <taxon>Branchiopoda</taxon>
        <taxon>Anostraca</taxon>
        <taxon>Artemiidae</taxon>
        <taxon>Artemia</taxon>
    </lineage>
</organism>
<evidence type="ECO:0000313" key="2">
    <source>
        <dbReference type="Proteomes" id="UP001187531"/>
    </source>
</evidence>
<evidence type="ECO:0008006" key="3">
    <source>
        <dbReference type="Google" id="ProtNLM"/>
    </source>
</evidence>
<dbReference type="Proteomes" id="UP001187531">
    <property type="component" value="Unassembled WGS sequence"/>
</dbReference>
<sequence length="73" mass="8497">MSDHGYQVVKKLLEIVDDSKGQELYSDNFFDNHQFLLELKTGSFRATATVRKNRITWCPLPYNSEAKKDMRGN</sequence>
<dbReference type="EMBL" id="JAVRJZ010000016">
    <property type="protein sequence ID" value="KAK2710515.1"/>
    <property type="molecule type" value="Genomic_DNA"/>
</dbReference>
<accession>A0AA88HEE5</accession>
<evidence type="ECO:0000313" key="1">
    <source>
        <dbReference type="EMBL" id="KAK2710515.1"/>
    </source>
</evidence>
<dbReference type="AlphaFoldDB" id="A0AA88HEE5"/>